<gene>
    <name evidence="3" type="ORF">HUJ06_000559</name>
</gene>
<protein>
    <submittedName>
        <fullName evidence="3">Uncharacterized protein</fullName>
    </submittedName>
</protein>
<reference evidence="3 4" key="1">
    <citation type="journal article" date="2020" name="Mol. Biol. Evol.">
        <title>Distinct Expression and Methylation Patterns for Genes with Different Fates following a Single Whole-Genome Duplication in Flowering Plants.</title>
        <authorList>
            <person name="Shi T."/>
            <person name="Rahmani R.S."/>
            <person name="Gugger P.F."/>
            <person name="Wang M."/>
            <person name="Li H."/>
            <person name="Zhang Y."/>
            <person name="Li Z."/>
            <person name="Wang Q."/>
            <person name="Van de Peer Y."/>
            <person name="Marchal K."/>
            <person name="Chen J."/>
        </authorList>
    </citation>
    <scope>NUCLEOTIDE SEQUENCE [LARGE SCALE GENOMIC DNA]</scope>
    <source>
        <tissue evidence="3">Leaf</tissue>
    </source>
</reference>
<evidence type="ECO:0000256" key="2">
    <source>
        <dbReference type="SAM" id="SignalP"/>
    </source>
</evidence>
<name>A0A822ZFV6_NELNU</name>
<keyword evidence="1" id="KW-0812">Transmembrane</keyword>
<keyword evidence="4" id="KW-1185">Reference proteome</keyword>
<feature type="signal peptide" evidence="2">
    <location>
        <begin position="1"/>
        <end position="28"/>
    </location>
</feature>
<proteinExistence type="predicted"/>
<feature type="chain" id="PRO_5032280562" evidence="2">
    <location>
        <begin position="29"/>
        <end position="68"/>
    </location>
</feature>
<dbReference type="EMBL" id="DUZY01000006">
    <property type="protein sequence ID" value="DAD42329.1"/>
    <property type="molecule type" value="Genomic_DNA"/>
</dbReference>
<evidence type="ECO:0000313" key="3">
    <source>
        <dbReference type="EMBL" id="DAD42329.1"/>
    </source>
</evidence>
<keyword evidence="2" id="KW-0732">Signal</keyword>
<organism evidence="3 4">
    <name type="scientific">Nelumbo nucifera</name>
    <name type="common">Sacred lotus</name>
    <dbReference type="NCBI Taxonomy" id="4432"/>
    <lineage>
        <taxon>Eukaryota</taxon>
        <taxon>Viridiplantae</taxon>
        <taxon>Streptophyta</taxon>
        <taxon>Embryophyta</taxon>
        <taxon>Tracheophyta</taxon>
        <taxon>Spermatophyta</taxon>
        <taxon>Magnoliopsida</taxon>
        <taxon>Proteales</taxon>
        <taxon>Nelumbonaceae</taxon>
        <taxon>Nelumbo</taxon>
    </lineage>
</organism>
<dbReference type="PANTHER" id="PTHR33659:SF11">
    <property type="entry name" value="TRANSMEMBRANE PROTEIN"/>
    <property type="match status" value="1"/>
</dbReference>
<keyword evidence="1" id="KW-0472">Membrane</keyword>
<accession>A0A822ZFV6</accession>
<comment type="caution">
    <text evidence="3">The sequence shown here is derived from an EMBL/GenBank/DDBJ whole genome shotgun (WGS) entry which is preliminary data.</text>
</comment>
<dbReference type="Proteomes" id="UP000607653">
    <property type="component" value="Unassembled WGS sequence"/>
</dbReference>
<dbReference type="AlphaFoldDB" id="A0A822ZFV6"/>
<feature type="transmembrane region" description="Helical" evidence="1">
    <location>
        <begin position="44"/>
        <end position="66"/>
    </location>
</feature>
<keyword evidence="1" id="KW-1133">Transmembrane helix</keyword>
<dbReference type="PANTHER" id="PTHR33659">
    <property type="entry name" value="PROTEIN, PUTATIVE-RELATED-RELATED"/>
    <property type="match status" value="1"/>
</dbReference>
<evidence type="ECO:0000313" key="4">
    <source>
        <dbReference type="Proteomes" id="UP000607653"/>
    </source>
</evidence>
<evidence type="ECO:0000256" key="1">
    <source>
        <dbReference type="SAM" id="Phobius"/>
    </source>
</evidence>
<sequence>MAKARISRAVSFLVVLVVAIFSIAAVAAQDSILAPSPAMATGAGNALPVSGAIICSSLLFSLFAVLSH</sequence>